<reference evidence="4 5" key="1">
    <citation type="submission" date="2024-08" db="EMBL/GenBank/DDBJ databases">
        <title>Draft Genome Sequence of Legionella lytica strain DSB2004, Isolated From a Fire Sprinkler System.</title>
        <authorList>
            <person name="Everhart A.D."/>
            <person name="Kidane D.T."/>
            <person name="Farone A.L."/>
            <person name="Farone M.B."/>
        </authorList>
    </citation>
    <scope>NUCLEOTIDE SEQUENCE [LARGE SCALE GENOMIC DNA]</scope>
    <source>
        <strain evidence="4 5">DSB2004</strain>
    </source>
</reference>
<accession>A0ABW8DA65</accession>
<dbReference type="InterPro" id="IPR036291">
    <property type="entry name" value="NAD(P)-bd_dom_sf"/>
</dbReference>
<dbReference type="Gene3D" id="3.40.50.720">
    <property type="entry name" value="NAD(P)-binding Rossmann-like Domain"/>
    <property type="match status" value="1"/>
</dbReference>
<comment type="caution">
    <text evidence="4">The sequence shown here is derived from an EMBL/GenBank/DDBJ whole genome shotgun (WGS) entry which is preliminary data.</text>
</comment>
<comment type="pathway">
    <text evidence="1">Bacterial outer membrane biogenesis; LPS O-antigen biosynthesis.</text>
</comment>
<feature type="domain" description="NAD-dependent epimerase/dehydratase" evidence="3">
    <location>
        <begin position="4"/>
        <end position="228"/>
    </location>
</feature>
<dbReference type="PANTHER" id="PTHR43000">
    <property type="entry name" value="DTDP-D-GLUCOSE 4,6-DEHYDRATASE-RELATED"/>
    <property type="match status" value="1"/>
</dbReference>
<gene>
    <name evidence="4" type="ORF">ACD661_09940</name>
</gene>
<evidence type="ECO:0000256" key="1">
    <source>
        <dbReference type="ARBA" id="ARBA00005125"/>
    </source>
</evidence>
<dbReference type="RefSeq" id="WP_400187703.1">
    <property type="nucleotide sequence ID" value="NZ_JBGORX010000003.1"/>
</dbReference>
<keyword evidence="5" id="KW-1185">Reference proteome</keyword>
<comment type="similarity">
    <text evidence="2">Belongs to the NAD(P)-dependent epimerase/dehydratase family.</text>
</comment>
<dbReference type="SUPFAM" id="SSF51735">
    <property type="entry name" value="NAD(P)-binding Rossmann-fold domains"/>
    <property type="match status" value="1"/>
</dbReference>
<organism evidence="4 5">
    <name type="scientific">Legionella lytica</name>
    <dbReference type="NCBI Taxonomy" id="96232"/>
    <lineage>
        <taxon>Bacteria</taxon>
        <taxon>Pseudomonadati</taxon>
        <taxon>Pseudomonadota</taxon>
        <taxon>Gammaproteobacteria</taxon>
        <taxon>Legionellales</taxon>
        <taxon>Legionellaceae</taxon>
        <taxon>Legionella</taxon>
    </lineage>
</organism>
<dbReference type="EMBL" id="JBGORX010000003">
    <property type="protein sequence ID" value="MFJ1268876.1"/>
    <property type="molecule type" value="Genomic_DNA"/>
</dbReference>
<dbReference type="Pfam" id="PF01370">
    <property type="entry name" value="Epimerase"/>
    <property type="match status" value="1"/>
</dbReference>
<evidence type="ECO:0000259" key="3">
    <source>
        <dbReference type="Pfam" id="PF01370"/>
    </source>
</evidence>
<dbReference type="InterPro" id="IPR001509">
    <property type="entry name" value="Epimerase_deHydtase"/>
</dbReference>
<name>A0ABW8DA65_9GAMM</name>
<evidence type="ECO:0000313" key="4">
    <source>
        <dbReference type="EMBL" id="MFJ1268876.1"/>
    </source>
</evidence>
<proteinExistence type="inferred from homology"/>
<protein>
    <submittedName>
        <fullName evidence="4">NAD-dependent epimerase/dehydratase family protein</fullName>
    </submittedName>
</protein>
<evidence type="ECO:0000313" key="5">
    <source>
        <dbReference type="Proteomes" id="UP001615550"/>
    </source>
</evidence>
<evidence type="ECO:0000256" key="2">
    <source>
        <dbReference type="ARBA" id="ARBA00007637"/>
    </source>
</evidence>
<dbReference type="Proteomes" id="UP001615550">
    <property type="component" value="Unassembled WGS sequence"/>
</dbReference>
<sequence>MVSVVTGATGCLGLNLTQRLLKQGVEVIALGRNEALGKILTQAGARFIQVDLQDQTKLKQVIPQETQTLFHCAALSSPWGRYADFYAANVLGTQHVIECTAETTRLVHVSSPSIYFDFSERHNIKEQEPLPEKPANHYVKTKLMAEALVDKAYKEKQRNVITLRPRALFGPYDRAIFPRLLQSERKGVLPIIGSGQNLIDITYVENVVESLILAAQADAQFCGNKYNITNGEPQTLIQILKQLFDALQKPLKLKFIPYTLAKNYAACLEKIHRLPLVHSEPRLTKYSAGVLSLGQTLNIDAAQNDLGYQPLFSISQGIKRFAKWYQHHD</sequence>